<name>A0AAV9G538_9PEZI</name>
<gene>
    <name evidence="2" type="ORF">QBC34DRAFT_386490</name>
</gene>
<proteinExistence type="predicted"/>
<dbReference type="EMBL" id="MU865997">
    <property type="protein sequence ID" value="KAK4443220.1"/>
    <property type="molecule type" value="Genomic_DNA"/>
</dbReference>
<sequence>MTTLSKLTSIDWKHQRRVLEDLIKQLQSDVTDELAAQLGVDAAIEEARMVAARWFPECTVKIGKCPARVVAKGHSASEIYALYCRDIRPDIPPMTINKVGSREFLHMEVPSFHVKEKQEIVTGLNPQKSAPIVAQMLIDMRRLRQKLWEELCPQAPLFEGCSTWELPFPPGSDLDACFYGDKNDDEYLYWRPLPGDLPGRHKIVLLIRPGITSLRQSQKRALKEAWQMPQEWRICLSLEDGRNVDLLTFATQFQAQSFENTGTTVGGEGVDALRKFQAEKDSLSQKQVTDDMNEVHSERERLEEAQTRLEEQKKKLEMEIETVRNSLNNNYATMKSIKLEVARLDTEEEDIAKEKGSLAAKEADVLSQVDDHVRKRFCLKPRPVETSVDSPIDLSQL</sequence>
<keyword evidence="1" id="KW-0175">Coiled coil</keyword>
<feature type="coiled-coil region" evidence="1">
    <location>
        <begin position="285"/>
        <end position="329"/>
    </location>
</feature>
<reference evidence="2" key="2">
    <citation type="submission" date="2023-05" db="EMBL/GenBank/DDBJ databases">
        <authorList>
            <consortium name="Lawrence Berkeley National Laboratory"/>
            <person name="Steindorff A."/>
            <person name="Hensen N."/>
            <person name="Bonometti L."/>
            <person name="Westerberg I."/>
            <person name="Brannstrom I.O."/>
            <person name="Guillou S."/>
            <person name="Cros-Aarteil S."/>
            <person name="Calhoun S."/>
            <person name="Haridas S."/>
            <person name="Kuo A."/>
            <person name="Mondo S."/>
            <person name="Pangilinan J."/>
            <person name="Riley R."/>
            <person name="Labutti K."/>
            <person name="Andreopoulos B."/>
            <person name="Lipzen A."/>
            <person name="Chen C."/>
            <person name="Yanf M."/>
            <person name="Daum C."/>
            <person name="Ng V."/>
            <person name="Clum A."/>
            <person name="Ohm R."/>
            <person name="Martin F."/>
            <person name="Silar P."/>
            <person name="Natvig D."/>
            <person name="Lalanne C."/>
            <person name="Gautier V."/>
            <person name="Ament-Velasquez S.L."/>
            <person name="Kruys A."/>
            <person name="Hutchinson M.I."/>
            <person name="Powell A.J."/>
            <person name="Barry K."/>
            <person name="Miller A.N."/>
            <person name="Grigoriev I.V."/>
            <person name="Debuchy R."/>
            <person name="Gladieux P."/>
            <person name="Thoren M.H."/>
            <person name="Johannesson H."/>
        </authorList>
    </citation>
    <scope>NUCLEOTIDE SEQUENCE</scope>
    <source>
        <strain evidence="2">PSN243</strain>
    </source>
</reference>
<evidence type="ECO:0000256" key="1">
    <source>
        <dbReference type="SAM" id="Coils"/>
    </source>
</evidence>
<evidence type="ECO:0000313" key="2">
    <source>
        <dbReference type="EMBL" id="KAK4443220.1"/>
    </source>
</evidence>
<dbReference type="Proteomes" id="UP001321760">
    <property type="component" value="Unassembled WGS sequence"/>
</dbReference>
<evidence type="ECO:0000313" key="3">
    <source>
        <dbReference type="Proteomes" id="UP001321760"/>
    </source>
</evidence>
<dbReference type="AlphaFoldDB" id="A0AAV9G538"/>
<organism evidence="2 3">
    <name type="scientific">Podospora aff. communis PSN243</name>
    <dbReference type="NCBI Taxonomy" id="3040156"/>
    <lineage>
        <taxon>Eukaryota</taxon>
        <taxon>Fungi</taxon>
        <taxon>Dikarya</taxon>
        <taxon>Ascomycota</taxon>
        <taxon>Pezizomycotina</taxon>
        <taxon>Sordariomycetes</taxon>
        <taxon>Sordariomycetidae</taxon>
        <taxon>Sordariales</taxon>
        <taxon>Podosporaceae</taxon>
        <taxon>Podospora</taxon>
    </lineage>
</organism>
<comment type="caution">
    <text evidence="2">The sequence shown here is derived from an EMBL/GenBank/DDBJ whole genome shotgun (WGS) entry which is preliminary data.</text>
</comment>
<reference evidence="2" key="1">
    <citation type="journal article" date="2023" name="Mol. Phylogenet. Evol.">
        <title>Genome-scale phylogeny and comparative genomics of the fungal order Sordariales.</title>
        <authorList>
            <person name="Hensen N."/>
            <person name="Bonometti L."/>
            <person name="Westerberg I."/>
            <person name="Brannstrom I.O."/>
            <person name="Guillou S."/>
            <person name="Cros-Aarteil S."/>
            <person name="Calhoun S."/>
            <person name="Haridas S."/>
            <person name="Kuo A."/>
            <person name="Mondo S."/>
            <person name="Pangilinan J."/>
            <person name="Riley R."/>
            <person name="LaButti K."/>
            <person name="Andreopoulos B."/>
            <person name="Lipzen A."/>
            <person name="Chen C."/>
            <person name="Yan M."/>
            <person name="Daum C."/>
            <person name="Ng V."/>
            <person name="Clum A."/>
            <person name="Steindorff A."/>
            <person name="Ohm R.A."/>
            <person name="Martin F."/>
            <person name="Silar P."/>
            <person name="Natvig D.O."/>
            <person name="Lalanne C."/>
            <person name="Gautier V."/>
            <person name="Ament-Velasquez S.L."/>
            <person name="Kruys A."/>
            <person name="Hutchinson M.I."/>
            <person name="Powell A.J."/>
            <person name="Barry K."/>
            <person name="Miller A.N."/>
            <person name="Grigoriev I.V."/>
            <person name="Debuchy R."/>
            <person name="Gladieux P."/>
            <person name="Hiltunen Thoren M."/>
            <person name="Johannesson H."/>
        </authorList>
    </citation>
    <scope>NUCLEOTIDE SEQUENCE</scope>
    <source>
        <strain evidence="2">PSN243</strain>
    </source>
</reference>
<protein>
    <submittedName>
        <fullName evidence="2">Uncharacterized protein</fullName>
    </submittedName>
</protein>
<accession>A0AAV9G538</accession>
<keyword evidence="3" id="KW-1185">Reference proteome</keyword>